<dbReference type="RefSeq" id="WP_281462801.1">
    <property type="nucleotide sequence ID" value="NZ_JASBAN010000001.1"/>
</dbReference>
<dbReference type="Gene3D" id="3.30.420.180">
    <property type="entry name" value="CobE/GbiG C-terminal domain"/>
    <property type="match status" value="1"/>
</dbReference>
<evidence type="ECO:0000259" key="1">
    <source>
        <dbReference type="Pfam" id="PF01890"/>
    </source>
</evidence>
<accession>A0ABT6Q8F4</accession>
<name>A0ABT6Q8F4_9PROT</name>
<dbReference type="InterPro" id="IPR036518">
    <property type="entry name" value="CobE/GbiG_C_sf"/>
</dbReference>
<protein>
    <submittedName>
        <fullName evidence="2">Cobalamin biosynthesis protein</fullName>
    </submittedName>
</protein>
<gene>
    <name evidence="2" type="ORF">QJV33_07845</name>
</gene>
<proteinExistence type="predicted"/>
<comment type="caution">
    <text evidence="2">The sequence shown here is derived from an EMBL/GenBank/DDBJ whole genome shotgun (WGS) entry which is preliminary data.</text>
</comment>
<reference evidence="2" key="1">
    <citation type="submission" date="2023-05" db="EMBL/GenBank/DDBJ databases">
        <title>Whole genome sequence of Commensalibacter sp.</title>
        <authorList>
            <person name="Charoenyingcharoen P."/>
            <person name="Yukphan P."/>
        </authorList>
    </citation>
    <scope>NUCLEOTIDE SEQUENCE</scope>
    <source>
        <strain evidence="2">TBRC 10068</strain>
    </source>
</reference>
<sequence>MQKDISNNQIVACTFLQPVVIGMGFSKKTSGLELIQTLEMLLQKYQYYATDIAFPAFKQQDQNAIDLKKLSIIPVHFIPHEIMLRLQPQCNSYSETTYHHTGLGAVAEACALALIHKNGRLLIPKMIYNKISFSIAIKGDPL</sequence>
<dbReference type="Pfam" id="PF01890">
    <property type="entry name" value="CbiG_C"/>
    <property type="match status" value="1"/>
</dbReference>
<dbReference type="InterPro" id="IPR002750">
    <property type="entry name" value="CobE/GbiG_C"/>
</dbReference>
<feature type="domain" description="CobE/GbiG C-terminal" evidence="1">
    <location>
        <begin position="19"/>
        <end position="136"/>
    </location>
</feature>
<dbReference type="EMBL" id="JASBAN010000001">
    <property type="protein sequence ID" value="MDI2113186.1"/>
    <property type="molecule type" value="Genomic_DNA"/>
</dbReference>
<dbReference type="Proteomes" id="UP001431775">
    <property type="component" value="Unassembled WGS sequence"/>
</dbReference>
<evidence type="ECO:0000313" key="3">
    <source>
        <dbReference type="Proteomes" id="UP001431775"/>
    </source>
</evidence>
<dbReference type="SUPFAM" id="SSF159664">
    <property type="entry name" value="CobE/GbiG C-terminal domain-like"/>
    <property type="match status" value="1"/>
</dbReference>
<keyword evidence="3" id="KW-1185">Reference proteome</keyword>
<evidence type="ECO:0000313" key="2">
    <source>
        <dbReference type="EMBL" id="MDI2113186.1"/>
    </source>
</evidence>
<organism evidence="2 3">
    <name type="scientific">Commensalibacter nepenthis</name>
    <dbReference type="NCBI Taxonomy" id="3043872"/>
    <lineage>
        <taxon>Bacteria</taxon>
        <taxon>Pseudomonadati</taxon>
        <taxon>Pseudomonadota</taxon>
        <taxon>Alphaproteobacteria</taxon>
        <taxon>Acetobacterales</taxon>
        <taxon>Acetobacteraceae</taxon>
    </lineage>
</organism>